<comment type="caution">
    <text evidence="2">The sequence shown here is derived from an EMBL/GenBank/DDBJ whole genome shotgun (WGS) entry which is preliminary data.</text>
</comment>
<dbReference type="Proteomes" id="UP001218188">
    <property type="component" value="Unassembled WGS sequence"/>
</dbReference>
<protein>
    <submittedName>
        <fullName evidence="2">Uncharacterized protein</fullName>
    </submittedName>
</protein>
<name>A0AAD6WYC1_9AGAR</name>
<organism evidence="2 3">
    <name type="scientific">Mycena alexandri</name>
    <dbReference type="NCBI Taxonomy" id="1745969"/>
    <lineage>
        <taxon>Eukaryota</taxon>
        <taxon>Fungi</taxon>
        <taxon>Dikarya</taxon>
        <taxon>Basidiomycota</taxon>
        <taxon>Agaricomycotina</taxon>
        <taxon>Agaricomycetes</taxon>
        <taxon>Agaricomycetidae</taxon>
        <taxon>Agaricales</taxon>
        <taxon>Marasmiineae</taxon>
        <taxon>Mycenaceae</taxon>
        <taxon>Mycena</taxon>
    </lineage>
</organism>
<evidence type="ECO:0000313" key="2">
    <source>
        <dbReference type="EMBL" id="KAJ7031928.1"/>
    </source>
</evidence>
<gene>
    <name evidence="2" type="ORF">C8F04DRAFT_1185389</name>
</gene>
<sequence>MILPGAGRLGRGRLRVTVPTVQLVFVLFCVLAWLVGRWVTCQAEAATGTCAFITLNTGNNLLWMVLFSVPRAVERLTVSNLGEKTPVGYKRMGSILLDQADALAQVRYRDPGPLHGSIDGGVDSDVRRFTGVSESLFLPPVVYFLSPTVPHPIFSHVVLGYLKGKDSLSVQFIENRVFASGVVYCTTLYGSNGHGNGSPVALLVFGGVTVTMKAVALKKS</sequence>
<reference evidence="2" key="1">
    <citation type="submission" date="2023-03" db="EMBL/GenBank/DDBJ databases">
        <title>Massive genome expansion in bonnet fungi (Mycena s.s.) driven by repeated elements and novel gene families across ecological guilds.</title>
        <authorList>
            <consortium name="Lawrence Berkeley National Laboratory"/>
            <person name="Harder C.B."/>
            <person name="Miyauchi S."/>
            <person name="Viragh M."/>
            <person name="Kuo A."/>
            <person name="Thoen E."/>
            <person name="Andreopoulos B."/>
            <person name="Lu D."/>
            <person name="Skrede I."/>
            <person name="Drula E."/>
            <person name="Henrissat B."/>
            <person name="Morin E."/>
            <person name="Kohler A."/>
            <person name="Barry K."/>
            <person name="LaButti K."/>
            <person name="Morin E."/>
            <person name="Salamov A."/>
            <person name="Lipzen A."/>
            <person name="Mereny Z."/>
            <person name="Hegedus B."/>
            <person name="Baldrian P."/>
            <person name="Stursova M."/>
            <person name="Weitz H."/>
            <person name="Taylor A."/>
            <person name="Grigoriev I.V."/>
            <person name="Nagy L.G."/>
            <person name="Martin F."/>
            <person name="Kauserud H."/>
        </authorList>
    </citation>
    <scope>NUCLEOTIDE SEQUENCE</scope>
    <source>
        <strain evidence="2">CBHHK200</strain>
    </source>
</reference>
<proteinExistence type="predicted"/>
<evidence type="ECO:0000256" key="1">
    <source>
        <dbReference type="SAM" id="Phobius"/>
    </source>
</evidence>
<keyword evidence="3" id="KW-1185">Reference proteome</keyword>
<dbReference type="EMBL" id="JARJCM010000077">
    <property type="protein sequence ID" value="KAJ7031928.1"/>
    <property type="molecule type" value="Genomic_DNA"/>
</dbReference>
<dbReference type="AlphaFoldDB" id="A0AAD6WYC1"/>
<keyword evidence="1" id="KW-1133">Transmembrane helix</keyword>
<accession>A0AAD6WYC1</accession>
<keyword evidence="1" id="KW-0812">Transmembrane</keyword>
<feature type="transmembrane region" description="Helical" evidence="1">
    <location>
        <begin position="21"/>
        <end position="40"/>
    </location>
</feature>
<evidence type="ECO:0000313" key="3">
    <source>
        <dbReference type="Proteomes" id="UP001218188"/>
    </source>
</evidence>
<keyword evidence="1" id="KW-0472">Membrane</keyword>